<dbReference type="PANTHER" id="PTHR37701">
    <property type="entry name" value="METHYL-CPG-BINDING DOMAIN-CONTAINING PROTEIN 8"/>
    <property type="match status" value="1"/>
</dbReference>
<dbReference type="Pfam" id="PF01429">
    <property type="entry name" value="MBD"/>
    <property type="match status" value="1"/>
</dbReference>
<dbReference type="GeneID" id="111312396"/>
<evidence type="ECO:0000256" key="6">
    <source>
        <dbReference type="PROSITE-ProRule" id="PRU00042"/>
    </source>
</evidence>
<dbReference type="InterPro" id="IPR013087">
    <property type="entry name" value="Znf_C2H2_type"/>
</dbReference>
<feature type="region of interest" description="Disordered" evidence="7">
    <location>
        <begin position="217"/>
        <end position="241"/>
    </location>
</feature>
<evidence type="ECO:0000313" key="10">
    <source>
        <dbReference type="Proteomes" id="UP000515121"/>
    </source>
</evidence>
<evidence type="ECO:0000256" key="7">
    <source>
        <dbReference type="SAM" id="MobiDB-lite"/>
    </source>
</evidence>
<dbReference type="InterPro" id="IPR001739">
    <property type="entry name" value="Methyl_CpG_DNA-bd"/>
</dbReference>
<dbReference type="GO" id="GO:0005634">
    <property type="term" value="C:nucleus"/>
    <property type="evidence" value="ECO:0007669"/>
    <property type="project" value="UniProtKB-SubCell"/>
</dbReference>
<dbReference type="OrthoDB" id="1675150at2759"/>
<dbReference type="Proteomes" id="UP000515121">
    <property type="component" value="Unplaced"/>
</dbReference>
<dbReference type="RefSeq" id="XP_022768343.1">
    <property type="nucleotide sequence ID" value="XM_022912608.1"/>
</dbReference>
<dbReference type="GO" id="GO:0003677">
    <property type="term" value="F:DNA binding"/>
    <property type="evidence" value="ECO:0007669"/>
    <property type="project" value="UniProtKB-KW"/>
</dbReference>
<organism evidence="10 11">
    <name type="scientific">Durio zibethinus</name>
    <name type="common">Durian</name>
    <dbReference type="NCBI Taxonomy" id="66656"/>
    <lineage>
        <taxon>Eukaryota</taxon>
        <taxon>Viridiplantae</taxon>
        <taxon>Streptophyta</taxon>
        <taxon>Embryophyta</taxon>
        <taxon>Tracheophyta</taxon>
        <taxon>Spermatophyta</taxon>
        <taxon>Magnoliopsida</taxon>
        <taxon>eudicotyledons</taxon>
        <taxon>Gunneridae</taxon>
        <taxon>Pentapetalae</taxon>
        <taxon>rosids</taxon>
        <taxon>malvids</taxon>
        <taxon>Malvales</taxon>
        <taxon>Malvaceae</taxon>
        <taxon>Helicteroideae</taxon>
        <taxon>Durio</taxon>
    </lineage>
</organism>
<dbReference type="KEGG" id="dzi:111312396"/>
<evidence type="ECO:0000256" key="4">
    <source>
        <dbReference type="ARBA" id="ARBA00023163"/>
    </source>
</evidence>
<keyword evidence="3" id="KW-0238">DNA-binding</keyword>
<keyword evidence="6" id="KW-0863">Zinc-finger</keyword>
<dbReference type="AlphaFoldDB" id="A0A6P6AU84"/>
<keyword evidence="10" id="KW-1185">Reference proteome</keyword>
<dbReference type="SUPFAM" id="SSF54171">
    <property type="entry name" value="DNA-binding domain"/>
    <property type="match status" value="1"/>
</dbReference>
<feature type="domain" description="MBD" evidence="9">
    <location>
        <begin position="303"/>
        <end position="376"/>
    </location>
</feature>
<evidence type="ECO:0000259" key="9">
    <source>
        <dbReference type="PROSITE" id="PS50982"/>
    </source>
</evidence>
<evidence type="ECO:0000313" key="11">
    <source>
        <dbReference type="RefSeq" id="XP_022768343.1"/>
    </source>
</evidence>
<proteinExistence type="predicted"/>
<feature type="domain" description="C2H2-type" evidence="8">
    <location>
        <begin position="464"/>
        <end position="491"/>
    </location>
</feature>
<dbReference type="PROSITE" id="PS50157">
    <property type="entry name" value="ZINC_FINGER_C2H2_2"/>
    <property type="match status" value="1"/>
</dbReference>
<dbReference type="GO" id="GO:0008270">
    <property type="term" value="F:zinc ion binding"/>
    <property type="evidence" value="ECO:0007669"/>
    <property type="project" value="UniProtKB-KW"/>
</dbReference>
<keyword evidence="2" id="KW-0805">Transcription regulation</keyword>
<dbReference type="PROSITE" id="PS50982">
    <property type="entry name" value="MBD"/>
    <property type="match status" value="1"/>
</dbReference>
<keyword evidence="6" id="KW-0862">Zinc</keyword>
<dbReference type="InterPro" id="IPR016177">
    <property type="entry name" value="DNA-bd_dom_sf"/>
</dbReference>
<reference evidence="11" key="1">
    <citation type="submission" date="2025-08" db="UniProtKB">
        <authorList>
            <consortium name="RefSeq"/>
        </authorList>
    </citation>
    <scope>IDENTIFICATION</scope>
    <source>
        <tissue evidence="11">Fruit stalk</tissue>
    </source>
</reference>
<accession>A0A6P6AU84</accession>
<comment type="subcellular location">
    <subcellularLocation>
        <location evidence="1">Nucleus</location>
    </subcellularLocation>
</comment>
<keyword evidence="4" id="KW-0804">Transcription</keyword>
<dbReference type="SMART" id="SM00355">
    <property type="entry name" value="ZnF_C2H2"/>
    <property type="match status" value="2"/>
</dbReference>
<evidence type="ECO:0000256" key="3">
    <source>
        <dbReference type="ARBA" id="ARBA00023125"/>
    </source>
</evidence>
<keyword evidence="6" id="KW-0479">Metal-binding</keyword>
<name>A0A6P6AU84_DURZI</name>
<dbReference type="PANTHER" id="PTHR37701:SF13">
    <property type="entry name" value="C2H2-TYPE DOMAIN-CONTAINING PROTEIN"/>
    <property type="match status" value="1"/>
</dbReference>
<evidence type="ECO:0000256" key="2">
    <source>
        <dbReference type="ARBA" id="ARBA00023015"/>
    </source>
</evidence>
<evidence type="ECO:0000259" key="8">
    <source>
        <dbReference type="PROSITE" id="PS50157"/>
    </source>
</evidence>
<dbReference type="PROSITE" id="PS00028">
    <property type="entry name" value="ZINC_FINGER_C2H2_1"/>
    <property type="match status" value="2"/>
</dbReference>
<keyword evidence="5" id="KW-0539">Nucleus</keyword>
<dbReference type="InterPro" id="IPR037472">
    <property type="entry name" value="MBD8"/>
</dbReference>
<feature type="compositionally biased region" description="Basic and acidic residues" evidence="7">
    <location>
        <begin position="232"/>
        <end position="241"/>
    </location>
</feature>
<gene>
    <name evidence="11" type="primary">LOC111312396</name>
</gene>
<evidence type="ECO:0000256" key="5">
    <source>
        <dbReference type="ARBA" id="ARBA00023242"/>
    </source>
</evidence>
<evidence type="ECO:0000256" key="1">
    <source>
        <dbReference type="ARBA" id="ARBA00004123"/>
    </source>
</evidence>
<sequence>MASATLDHRHHHRNHLHLESIPVVNLRLLSQPELVSLSLCSSSTSPSNAETELFTPKIDRSVFNESAGSRKQTFSRLRLAAPRSYLHHQHSSPSFKPFPSRPLHLNLEPLDEESASILPLLKSLFNIDDSLTANTDHNEPYDDKDLVPVQIEYRNGNPSLQNIPVGIVSSSVRKRKRGRPRRDEKDNWLIESESLGIEEYKETAIFDGVNETANAGNISSCSEGKRRRGRPRREDSRSRVIGNEEKKVESEIERVAVGNVEVILGIEEELRRRTESLGTEAELLEFMGGLEGEWASKSQKKRIIDAGSFGNVLPKGWKLMLFVKRRAGHFWLACSRYISPNGQQFVSCKEVSSYLFSFGGIKDSSLETLSHTDGGIGLGVKPTSGNLSITCRSSGHERRAPIIRMGSPREVQRAETIKCHKCIMTFNQQDDFICHLLSSHQGAAKSSGHGTSATEEVIIKNGKYECQFCRELFEESNCYSSHLGIHMKNNLKKVEGSVGEQNTIQPFNSPGNNEIRPGFPCSEANKNAPVETYTDKYRHECNLLSHDEQDRVNRNEKTLADKNCDEQNKFGIITDNKGEVTDTAAVADLNVCLGSENVLFTADKNGISQSSDKTYVGFALNSMEEKREMASNTGFLAPNSKGKMFGDENIEVRHFVSFTTSMETDWKDKVMRDPKAGCANSSTGLDNVTIDVEQENFTESCSLILSGNKERVNLFDHLKGASVTIDSAQERGYGCGLTSSKDDKKCVINNNLILVSSGTMDDPESIMVNKTGNIDSTICFQSYLPIKKPSQGNSETALLTSHGREQIFPSDNNAFRVFSRTVEVCEPDEAPKSSRLIPGVDSRDSGLDANILASVKHERAKDRLFGPPSYKKTFTSIPEGCKWEKGSGSSVYEQYANQQ</sequence>
<protein>
    <submittedName>
        <fullName evidence="11">Uncharacterized protein LOC111312396</fullName>
    </submittedName>
</protein>